<name>A0ABS2PLY0_9STRE</name>
<feature type="transmembrane region" description="Helical" evidence="1">
    <location>
        <begin position="89"/>
        <end position="105"/>
    </location>
</feature>
<evidence type="ECO:0000313" key="2">
    <source>
        <dbReference type="EMBL" id="MBM7636444.1"/>
    </source>
</evidence>
<feature type="transmembrane region" description="Helical" evidence="1">
    <location>
        <begin position="34"/>
        <end position="51"/>
    </location>
</feature>
<dbReference type="RefSeq" id="WP_205017320.1">
    <property type="nucleotide sequence ID" value="NZ_JAFBEI010000024.1"/>
</dbReference>
<keyword evidence="1" id="KW-0472">Membrane</keyword>
<dbReference type="Proteomes" id="UP000809081">
    <property type="component" value="Unassembled WGS sequence"/>
</dbReference>
<keyword evidence="1" id="KW-0812">Transmembrane</keyword>
<organism evidence="2 3">
    <name type="scientific">Streptococcus saliviloxodontae</name>
    <dbReference type="NCBI Taxonomy" id="1349416"/>
    <lineage>
        <taxon>Bacteria</taxon>
        <taxon>Bacillati</taxon>
        <taxon>Bacillota</taxon>
        <taxon>Bacilli</taxon>
        <taxon>Lactobacillales</taxon>
        <taxon>Streptococcaceae</taxon>
        <taxon>Streptococcus</taxon>
    </lineage>
</organism>
<proteinExistence type="predicted"/>
<gene>
    <name evidence="2" type="ORF">JOC31_001265</name>
</gene>
<feature type="transmembrane region" description="Helical" evidence="1">
    <location>
        <begin position="63"/>
        <end position="83"/>
    </location>
</feature>
<protein>
    <submittedName>
        <fullName evidence="2">Uncharacterized protein</fullName>
    </submittedName>
</protein>
<evidence type="ECO:0000256" key="1">
    <source>
        <dbReference type="SAM" id="Phobius"/>
    </source>
</evidence>
<keyword evidence="3" id="KW-1185">Reference proteome</keyword>
<evidence type="ECO:0000313" key="3">
    <source>
        <dbReference type="Proteomes" id="UP000809081"/>
    </source>
</evidence>
<sequence length="112" mass="13082">MKNLYHVLAILLFGVSLVSLLVGMYGFLNINGRFPLVWLVLFLIGLSLWASSGKALAIKWQKYARWLSLFLLLFWIVDLINILPFKTDLNWYFVVIYFSLFSAAFEKKEEKL</sequence>
<feature type="transmembrane region" description="Helical" evidence="1">
    <location>
        <begin position="7"/>
        <end position="28"/>
    </location>
</feature>
<keyword evidence="1" id="KW-1133">Transmembrane helix</keyword>
<comment type="caution">
    <text evidence="2">The sequence shown here is derived from an EMBL/GenBank/DDBJ whole genome shotgun (WGS) entry which is preliminary data.</text>
</comment>
<reference evidence="2 3" key="1">
    <citation type="submission" date="2021-01" db="EMBL/GenBank/DDBJ databases">
        <title>Genomic Encyclopedia of Type Strains, Phase IV (KMG-IV): sequencing the most valuable type-strain genomes for metagenomic binning, comparative biology and taxonomic classification.</title>
        <authorList>
            <person name="Goeker M."/>
        </authorList>
    </citation>
    <scope>NUCLEOTIDE SEQUENCE [LARGE SCALE GENOMIC DNA]</scope>
    <source>
        <strain evidence="2 3">DSM 27513</strain>
    </source>
</reference>
<accession>A0ABS2PLY0</accession>
<dbReference type="EMBL" id="JAFBEI010000024">
    <property type="protein sequence ID" value="MBM7636444.1"/>
    <property type="molecule type" value="Genomic_DNA"/>
</dbReference>